<reference evidence="2" key="1">
    <citation type="journal article" date="2020" name="Ecol. Evol.">
        <title>Genome structure and content of the rice root-knot nematode (Meloidogyne graminicola).</title>
        <authorList>
            <person name="Phan N.T."/>
            <person name="Danchin E.G.J."/>
            <person name="Klopp C."/>
            <person name="Perfus-Barbeoch L."/>
            <person name="Kozlowski D.K."/>
            <person name="Koutsovoulos G.D."/>
            <person name="Lopez-Roques C."/>
            <person name="Bouchez O."/>
            <person name="Zahm M."/>
            <person name="Besnard G."/>
            <person name="Bellafiore S."/>
        </authorList>
    </citation>
    <scope>NUCLEOTIDE SEQUENCE</scope>
    <source>
        <strain evidence="2">VN-18</strain>
    </source>
</reference>
<dbReference type="GO" id="GO:0000175">
    <property type="term" value="F:3'-5'-RNA exonuclease activity"/>
    <property type="evidence" value="ECO:0007669"/>
    <property type="project" value="TreeGrafter"/>
</dbReference>
<dbReference type="Proteomes" id="UP000605970">
    <property type="component" value="Unassembled WGS sequence"/>
</dbReference>
<proteinExistence type="predicted"/>
<dbReference type="PANTHER" id="PTHR12121:SF37">
    <property type="entry name" value="2',5'-PHOSPHODIESTERASE 12"/>
    <property type="match status" value="1"/>
</dbReference>
<evidence type="ECO:0000313" key="3">
    <source>
        <dbReference type="Proteomes" id="UP000605970"/>
    </source>
</evidence>
<protein>
    <submittedName>
        <fullName evidence="2">Endo/exonuclease/phosphatase domain-containing protein</fullName>
    </submittedName>
</protein>
<name>A0A8S9ZAI0_9BILA</name>
<dbReference type="InterPro" id="IPR036691">
    <property type="entry name" value="Endo/exonu/phosph_ase_sf"/>
</dbReference>
<sequence length="606" mass="70336">MAFHKSKKNCEKYSHNGYCYVKDKESADVARDKVACDKVASRQGTATSRQSGPRQINEMFKHIFLSYPKFSFGFNKTGVRLFSAAVAVSTPILFKDGQIRKAKLEIALEPLVGCPVMPSVDWEIFDPIAKYHWFVGNAVPKQAAISFDSSSQCGISIDGFTFVSTFPFYCPTEEDLGKYLALVIQFSDEDIGRMAFSPIRVKRPTENKNDRLIFERRQEQFCKEKLFGNKYRILSYNVLAHLYLKSALKKKEQENQYFPYCPKEFQYDSYRYPLLLKELQGYNADILFLQEVDVRFQKRFLIKFLKIKGYTPIFNCKENQVNEGLIIASRTDRFNNNGNYTAKLSDLLKLPSNSDILEFLKNKPESYKIISTRPSIIQLVHLSSIENPKIQLIAANTHLHFDPLYEDVKYFQAALCVRYIDFIIKKIKSLRKNTQKIQIIFCGDFNFEPNSKPAKLLRNDINKEVNNSIQQNIKEEEKQKQFNFFLFINWLFWTFFGNIFGANWLPNNYLENKDIEKIEVPLKFQCATGFPPYTNFTRAEGYPKEAFIGCLDYIWVYPQVKTINVLPMPDHKLVIKYGAIPSRIAPSDHLPIICEICLNDNDNTNK</sequence>
<evidence type="ECO:0000259" key="1">
    <source>
        <dbReference type="Pfam" id="PF03372"/>
    </source>
</evidence>
<keyword evidence="3" id="KW-1185">Reference proteome</keyword>
<dbReference type="AlphaFoldDB" id="A0A8S9ZAI0"/>
<dbReference type="Pfam" id="PF03372">
    <property type="entry name" value="Exo_endo_phos"/>
    <property type="match status" value="1"/>
</dbReference>
<dbReference type="InterPro" id="IPR005135">
    <property type="entry name" value="Endo/exonuclease/phosphatase"/>
</dbReference>
<dbReference type="GO" id="GO:0005739">
    <property type="term" value="C:mitochondrion"/>
    <property type="evidence" value="ECO:0007669"/>
    <property type="project" value="TreeGrafter"/>
</dbReference>
<accession>A0A8S9ZAI0</accession>
<dbReference type="Gene3D" id="3.60.10.10">
    <property type="entry name" value="Endonuclease/exonuclease/phosphatase"/>
    <property type="match status" value="1"/>
</dbReference>
<dbReference type="SUPFAM" id="SSF56219">
    <property type="entry name" value="DNase I-like"/>
    <property type="match status" value="1"/>
</dbReference>
<feature type="domain" description="Endonuclease/exonuclease/phosphatase" evidence="1">
    <location>
        <begin position="265"/>
        <end position="589"/>
    </location>
</feature>
<dbReference type="OrthoDB" id="412787at2759"/>
<comment type="caution">
    <text evidence="2">The sequence shown here is derived from an EMBL/GenBank/DDBJ whole genome shotgun (WGS) entry which is preliminary data.</text>
</comment>
<gene>
    <name evidence="2" type="ORF">Mgra_00010200</name>
</gene>
<dbReference type="GO" id="GO:0000288">
    <property type="term" value="P:nuclear-transcribed mRNA catabolic process, deadenylation-dependent decay"/>
    <property type="evidence" value="ECO:0007669"/>
    <property type="project" value="TreeGrafter"/>
</dbReference>
<organism evidence="2 3">
    <name type="scientific">Meloidogyne graminicola</name>
    <dbReference type="NCBI Taxonomy" id="189291"/>
    <lineage>
        <taxon>Eukaryota</taxon>
        <taxon>Metazoa</taxon>
        <taxon>Ecdysozoa</taxon>
        <taxon>Nematoda</taxon>
        <taxon>Chromadorea</taxon>
        <taxon>Rhabditida</taxon>
        <taxon>Tylenchina</taxon>
        <taxon>Tylenchomorpha</taxon>
        <taxon>Tylenchoidea</taxon>
        <taxon>Meloidogynidae</taxon>
        <taxon>Meloidogyninae</taxon>
        <taxon>Meloidogyne</taxon>
    </lineage>
</organism>
<evidence type="ECO:0000313" key="2">
    <source>
        <dbReference type="EMBL" id="KAF7623503.1"/>
    </source>
</evidence>
<dbReference type="EMBL" id="JABEBT010000237">
    <property type="protein sequence ID" value="KAF7623503.1"/>
    <property type="molecule type" value="Genomic_DNA"/>
</dbReference>
<dbReference type="InterPro" id="IPR050410">
    <property type="entry name" value="CCR4/nocturin_mRNA_transcr"/>
</dbReference>
<dbReference type="PANTHER" id="PTHR12121">
    <property type="entry name" value="CARBON CATABOLITE REPRESSOR PROTEIN 4"/>
    <property type="match status" value="1"/>
</dbReference>